<evidence type="ECO:0000256" key="5">
    <source>
        <dbReference type="ARBA" id="ARBA00022989"/>
    </source>
</evidence>
<feature type="transmembrane region" description="Helical" evidence="8">
    <location>
        <begin position="586"/>
        <end position="606"/>
    </location>
</feature>
<dbReference type="EMBL" id="JAMWBK010000012">
    <property type="protein sequence ID" value="KAJ8901043.1"/>
    <property type="molecule type" value="Genomic_DNA"/>
</dbReference>
<dbReference type="InterPro" id="IPR052215">
    <property type="entry name" value="Plant_ABCG"/>
</dbReference>
<dbReference type="Gene3D" id="3.40.50.300">
    <property type="entry name" value="P-loop containing nucleotide triphosphate hydrolases"/>
    <property type="match status" value="1"/>
</dbReference>
<dbReference type="GO" id="GO:0140359">
    <property type="term" value="F:ABC-type transporter activity"/>
    <property type="evidence" value="ECO:0007669"/>
    <property type="project" value="InterPro"/>
</dbReference>
<comment type="similarity">
    <text evidence="2">Belongs to the ABC transporter superfamily. ABCG family. Eye pigment precursor importer (TC 3.A.1.204) subfamily.</text>
</comment>
<dbReference type="InterPro" id="IPR027417">
    <property type="entry name" value="P-loop_NTPase"/>
</dbReference>
<evidence type="ECO:0000256" key="1">
    <source>
        <dbReference type="ARBA" id="ARBA00004141"/>
    </source>
</evidence>
<evidence type="ECO:0000256" key="2">
    <source>
        <dbReference type="ARBA" id="ARBA00005814"/>
    </source>
</evidence>
<evidence type="ECO:0000256" key="7">
    <source>
        <dbReference type="SAM" id="MobiDB-lite"/>
    </source>
</evidence>
<evidence type="ECO:0000313" key="10">
    <source>
        <dbReference type="EMBL" id="KAJ8901043.1"/>
    </source>
</evidence>
<dbReference type="Pfam" id="PF01061">
    <property type="entry name" value="ABC2_membrane"/>
    <property type="match status" value="1"/>
</dbReference>
<keyword evidence="4 8" id="KW-0812">Transmembrane</keyword>
<dbReference type="PANTHER" id="PTHR48042:SF11">
    <property type="entry name" value="ABC TRANSPORTER G FAMILY MEMBER 11"/>
    <property type="match status" value="1"/>
</dbReference>
<dbReference type="InterPro" id="IPR003439">
    <property type="entry name" value="ABC_transporter-like_ATP-bd"/>
</dbReference>
<dbReference type="SUPFAM" id="SSF52540">
    <property type="entry name" value="P-loop containing nucleoside triphosphate hydrolases"/>
    <property type="match status" value="1"/>
</dbReference>
<dbReference type="GO" id="GO:0016020">
    <property type="term" value="C:membrane"/>
    <property type="evidence" value="ECO:0007669"/>
    <property type="project" value="UniProtKB-SubCell"/>
</dbReference>
<feature type="transmembrane region" description="Helical" evidence="8">
    <location>
        <begin position="337"/>
        <end position="356"/>
    </location>
</feature>
<dbReference type="GO" id="GO:0016887">
    <property type="term" value="F:ATP hydrolysis activity"/>
    <property type="evidence" value="ECO:0007669"/>
    <property type="project" value="InterPro"/>
</dbReference>
<dbReference type="Pfam" id="PF00005">
    <property type="entry name" value="ABC_tran"/>
    <property type="match status" value="1"/>
</dbReference>
<organism evidence="10 11">
    <name type="scientific">Rhodosorus marinus</name>
    <dbReference type="NCBI Taxonomy" id="101924"/>
    <lineage>
        <taxon>Eukaryota</taxon>
        <taxon>Rhodophyta</taxon>
        <taxon>Stylonematophyceae</taxon>
        <taxon>Stylonematales</taxon>
        <taxon>Stylonemataceae</taxon>
        <taxon>Rhodosorus</taxon>
    </lineage>
</organism>
<dbReference type="PROSITE" id="PS50893">
    <property type="entry name" value="ABC_TRANSPORTER_2"/>
    <property type="match status" value="1"/>
</dbReference>
<keyword evidence="5 8" id="KW-1133">Transmembrane helix</keyword>
<feature type="domain" description="ABC transporter" evidence="9">
    <location>
        <begin position="69"/>
        <end position="316"/>
    </location>
</feature>
<comment type="subcellular location">
    <subcellularLocation>
        <location evidence="1">Membrane</location>
        <topology evidence="1">Multi-pass membrane protein</topology>
    </subcellularLocation>
</comment>
<feature type="transmembrane region" description="Helical" evidence="8">
    <location>
        <begin position="398"/>
        <end position="419"/>
    </location>
</feature>
<keyword evidence="6 8" id="KW-0472">Membrane</keyword>
<comment type="caution">
    <text evidence="10">The sequence shown here is derived from an EMBL/GenBank/DDBJ whole genome shotgun (WGS) entry which is preliminary data.</text>
</comment>
<evidence type="ECO:0000313" key="11">
    <source>
        <dbReference type="Proteomes" id="UP001157974"/>
    </source>
</evidence>
<feature type="transmembrane region" description="Helical" evidence="8">
    <location>
        <begin position="440"/>
        <end position="465"/>
    </location>
</feature>
<feature type="transmembrane region" description="Helical" evidence="8">
    <location>
        <begin position="363"/>
        <end position="386"/>
    </location>
</feature>
<dbReference type="AlphaFoldDB" id="A0AAV8UJ14"/>
<feature type="region of interest" description="Disordered" evidence="7">
    <location>
        <begin position="1"/>
        <end position="21"/>
    </location>
</feature>
<reference evidence="10 11" key="1">
    <citation type="journal article" date="2023" name="Nat. Commun.">
        <title>Origin of minicircular mitochondrial genomes in red algae.</title>
        <authorList>
            <person name="Lee Y."/>
            <person name="Cho C.H."/>
            <person name="Lee Y.M."/>
            <person name="Park S.I."/>
            <person name="Yang J.H."/>
            <person name="West J.A."/>
            <person name="Bhattacharya D."/>
            <person name="Yoon H.S."/>
        </authorList>
    </citation>
    <scope>NUCLEOTIDE SEQUENCE [LARGE SCALE GENOMIC DNA]</scope>
    <source>
        <strain evidence="10 11">CCMP1338</strain>
        <tissue evidence="10">Whole cell</tissue>
    </source>
</reference>
<protein>
    <recommendedName>
        <fullName evidence="9">ABC transporter domain-containing protein</fullName>
    </recommendedName>
</protein>
<name>A0AAV8UJ14_9RHOD</name>
<evidence type="ECO:0000256" key="8">
    <source>
        <dbReference type="SAM" id="Phobius"/>
    </source>
</evidence>
<feature type="transmembrane region" description="Helical" evidence="8">
    <location>
        <begin position="477"/>
        <end position="496"/>
    </location>
</feature>
<accession>A0AAV8UJ14</accession>
<evidence type="ECO:0000259" key="9">
    <source>
        <dbReference type="PROSITE" id="PS50893"/>
    </source>
</evidence>
<feature type="transmembrane region" description="Helical" evidence="8">
    <location>
        <begin position="503"/>
        <end position="525"/>
    </location>
</feature>
<gene>
    <name evidence="10" type="ORF">NDN08_004904</name>
</gene>
<keyword evidence="11" id="KW-1185">Reference proteome</keyword>
<sequence>MEEEGRMEKVANGVNGGEENGCIADDLETSGKENWHKVEDMETGVENASEGYENPSVGGGKRELGGATLSWKDISVTVRLKRPSCCAKRPSKRILEGCSGIVKPGEILFIMGPSGAGKTTLLDALADRIARGMEGTVTIDGQRARRKVLRYKSKYVEQNDCMYISLTVKETLHFAAQFYCRDRKERKVRVEETLQVLGLSEQANVKIGGALSRGISGGQRRRVSPSTEVFLFSDRLMILSNARTAYFGASRDVEEYFNNLGYVRPELKSIAEHVIDTVNSDFGDKEKVEAILDAWPSTPQYETMQNELSDHEQLLQSQTGVDSSREGTNCARRRLRWGYPTGFLHQTWILLVRLLLNTMRNPLVLWMRVGMYCLLALFNGTAWLRIYRGSCNAFDVTGALFFILAFMVFMSISVLPSYIDERYLVMQERANGAYHVVPFNLAHTIMGFVMAALLAVPAGTINYWLVGFNSDFGRYGFFILNLFLTLAVAESLMALIASIFPIVIIAFAVAAVILGVFMVVMGYFIDLPNLGWWWKWLHYLSLHSYAFGSFMVNEFTDTFWPSCDIIPPLSGFQVLRFYNYLGTNKWTNTAVLVGMIFFYRIANTIWQWACHNARK</sequence>
<keyword evidence="3" id="KW-0813">Transport</keyword>
<evidence type="ECO:0000256" key="3">
    <source>
        <dbReference type="ARBA" id="ARBA00022448"/>
    </source>
</evidence>
<evidence type="ECO:0000256" key="6">
    <source>
        <dbReference type="ARBA" id="ARBA00023136"/>
    </source>
</evidence>
<proteinExistence type="inferred from homology"/>
<dbReference type="InterPro" id="IPR013525">
    <property type="entry name" value="ABC2_TM"/>
</dbReference>
<evidence type="ECO:0000256" key="4">
    <source>
        <dbReference type="ARBA" id="ARBA00022692"/>
    </source>
</evidence>
<dbReference type="PANTHER" id="PTHR48042">
    <property type="entry name" value="ABC TRANSPORTER G FAMILY MEMBER 11"/>
    <property type="match status" value="1"/>
</dbReference>
<dbReference type="GO" id="GO:0005524">
    <property type="term" value="F:ATP binding"/>
    <property type="evidence" value="ECO:0007669"/>
    <property type="project" value="InterPro"/>
</dbReference>
<dbReference type="Proteomes" id="UP001157974">
    <property type="component" value="Unassembled WGS sequence"/>
</dbReference>